<reference evidence="7 8" key="1">
    <citation type="submission" date="2016-09" db="EMBL/GenBank/DDBJ databases">
        <title>Genomic Taxonomy of the Vibrionaceae.</title>
        <authorList>
            <person name="Gonzalez-Castillo A."/>
            <person name="Gomez-Gil B."/>
            <person name="Enciso-Ibarra K."/>
        </authorList>
    </citation>
    <scope>NUCLEOTIDE SEQUENCE [LARGE SCALE GENOMIC DNA]</scope>
    <source>
        <strain evidence="7 8">CAIM 1731</strain>
    </source>
</reference>
<evidence type="ECO:0000313" key="7">
    <source>
        <dbReference type="EMBL" id="OLQ85530.1"/>
    </source>
</evidence>
<dbReference type="InterPro" id="IPR013783">
    <property type="entry name" value="Ig-like_fold"/>
</dbReference>
<keyword evidence="8" id="KW-1185">Reference proteome</keyword>
<sequence>MTQYINLNTDWSFTKQPLTLHQVQADQGSLLEGVQIPHCWNAIDGQNGGDNYHRGLCWYKKTLHVESVEEGKCYFIEVGAANSISHTYLNGELLGEHRGGYSKFRYDITKHLQPGDNELILSVDNSHIEDVYPLWADFTFYGGIYRDVNLVIAEDTHFNLMDMGSCGVYVSQRQVTEKQAQLEVKALVTNHSTAAAELLVQFVDRKENVVSEACTAVAGDETLVNLTIDNPTLWQGIENPYLYECRVYLTVNGELKDSLVIPTGLRYFEFHKDQGFLLNGKPTKIRGVSRHQDREAVGNALTQSHQIQDMELIKEVGANSIRLAHYQHSDFFYDLCDEAGMLTWAEPPYITKTSSTDREATNAISQMRELIRQAYNHSSIILWGVQNEIGIMPDERPLLDIVEQMHAVVKEEDTTRLTTQAQVMMIREDNPANFATDTVAFNQYHGWYMGETSGYDTFIQAFRAKNPNSSLGYSEYGAEGIIKWHSEEPKVNDYSEEFHAKYHEEVLEIFNRYDFMWGSYVWNFFDFGSDFRDEGGVKGRNNKGLVTFDRAIKKDAFYFYKSVWSDEPVVHITSKRFKDRHLDTITVKVYCNQEDLTLTCNGNPVALKERKGTGSQTIYLFDVSLEAGYNQVVATASGISDRVEFRKVAEANQDYILPKGESAGIMESLFKSDNGDENVRNWFSDGVEDAQLPALEFPEGYLSIKDRVCDILKEEQGREIMEELFKPLLESDKAEMIKGIAFEMIIEFKPDLFPQKLVQHFNSRLNKVRKSIELV</sequence>
<comment type="similarity">
    <text evidence="1">Belongs to the glycosyl hydrolase 2 family.</text>
</comment>
<dbReference type="PRINTS" id="PR00132">
    <property type="entry name" value="GLHYDRLASE2"/>
</dbReference>
<dbReference type="EMBL" id="MJMI01000142">
    <property type="protein sequence ID" value="OLQ85530.1"/>
    <property type="molecule type" value="Genomic_DNA"/>
</dbReference>
<evidence type="ECO:0000259" key="5">
    <source>
        <dbReference type="Pfam" id="PF02836"/>
    </source>
</evidence>
<evidence type="ECO:0000313" key="8">
    <source>
        <dbReference type="Proteomes" id="UP000186206"/>
    </source>
</evidence>
<name>A0ABX3F635_9VIBR</name>
<dbReference type="InterPro" id="IPR051913">
    <property type="entry name" value="GH2_Domain-Containing"/>
</dbReference>
<dbReference type="Gene3D" id="3.20.20.80">
    <property type="entry name" value="Glycosidases"/>
    <property type="match status" value="1"/>
</dbReference>
<dbReference type="Proteomes" id="UP000186206">
    <property type="component" value="Unassembled WGS sequence"/>
</dbReference>
<organism evidence="7 8">
    <name type="scientific">Vibrio ponticus</name>
    <dbReference type="NCBI Taxonomy" id="265668"/>
    <lineage>
        <taxon>Bacteria</taxon>
        <taxon>Pseudomonadati</taxon>
        <taxon>Pseudomonadota</taxon>
        <taxon>Gammaproteobacteria</taxon>
        <taxon>Vibrionales</taxon>
        <taxon>Vibrionaceae</taxon>
        <taxon>Vibrio</taxon>
    </lineage>
</organism>
<gene>
    <name evidence="7" type="ORF">BIY21_04640</name>
</gene>
<keyword evidence="2" id="KW-0378">Hydrolase</keyword>
<dbReference type="InterPro" id="IPR036156">
    <property type="entry name" value="Beta-gal/glucu_dom_sf"/>
</dbReference>
<proteinExistence type="inferred from homology"/>
<evidence type="ECO:0000256" key="1">
    <source>
        <dbReference type="ARBA" id="ARBA00007401"/>
    </source>
</evidence>
<dbReference type="Pfam" id="PF02837">
    <property type="entry name" value="Glyco_hydro_2_N"/>
    <property type="match status" value="1"/>
</dbReference>
<comment type="caution">
    <text evidence="7">The sequence shown here is derived from an EMBL/GenBank/DDBJ whole genome shotgun (WGS) entry which is preliminary data.</text>
</comment>
<feature type="domain" description="Glycoside hydrolase family 2 catalytic" evidence="5">
    <location>
        <begin position="272"/>
        <end position="563"/>
    </location>
</feature>
<dbReference type="SUPFAM" id="SSF49785">
    <property type="entry name" value="Galactose-binding domain-like"/>
    <property type="match status" value="1"/>
</dbReference>
<dbReference type="PANTHER" id="PTHR42732:SF1">
    <property type="entry name" value="BETA-MANNOSIDASE"/>
    <property type="match status" value="1"/>
</dbReference>
<protein>
    <recommendedName>
        <fullName evidence="9">Beta-galactosidase</fullName>
    </recommendedName>
</protein>
<dbReference type="Pfam" id="PF00703">
    <property type="entry name" value="Glyco_hydro_2"/>
    <property type="match status" value="1"/>
</dbReference>
<dbReference type="InterPro" id="IPR008979">
    <property type="entry name" value="Galactose-bd-like_sf"/>
</dbReference>
<dbReference type="SUPFAM" id="SSF49303">
    <property type="entry name" value="beta-Galactosidase/glucuronidase domain"/>
    <property type="match status" value="1"/>
</dbReference>
<keyword evidence="3" id="KW-0326">Glycosidase</keyword>
<dbReference type="InterPro" id="IPR006102">
    <property type="entry name" value="Ig-like_GH2"/>
</dbReference>
<evidence type="ECO:0000256" key="2">
    <source>
        <dbReference type="ARBA" id="ARBA00022801"/>
    </source>
</evidence>
<dbReference type="Gene3D" id="2.60.120.260">
    <property type="entry name" value="Galactose-binding domain-like"/>
    <property type="match status" value="1"/>
</dbReference>
<dbReference type="RefSeq" id="WP_075652410.1">
    <property type="nucleotide sequence ID" value="NZ_AP019658.1"/>
</dbReference>
<dbReference type="InterPro" id="IPR017853">
    <property type="entry name" value="GH"/>
</dbReference>
<dbReference type="SUPFAM" id="SSF51445">
    <property type="entry name" value="(Trans)glycosidases"/>
    <property type="match status" value="1"/>
</dbReference>
<dbReference type="InterPro" id="IPR006104">
    <property type="entry name" value="Glyco_hydro_2_N"/>
</dbReference>
<evidence type="ECO:0000259" key="6">
    <source>
        <dbReference type="Pfam" id="PF02837"/>
    </source>
</evidence>
<dbReference type="PANTHER" id="PTHR42732">
    <property type="entry name" value="BETA-GALACTOSIDASE"/>
    <property type="match status" value="1"/>
</dbReference>
<accession>A0ABX3F635</accession>
<feature type="domain" description="Glycosyl hydrolases family 2 sugar binding" evidence="6">
    <location>
        <begin position="55"/>
        <end position="151"/>
    </location>
</feature>
<dbReference type="Gene3D" id="2.60.40.10">
    <property type="entry name" value="Immunoglobulins"/>
    <property type="match status" value="2"/>
</dbReference>
<evidence type="ECO:0008006" key="9">
    <source>
        <dbReference type="Google" id="ProtNLM"/>
    </source>
</evidence>
<dbReference type="Pfam" id="PF02836">
    <property type="entry name" value="Glyco_hydro_2_C"/>
    <property type="match status" value="1"/>
</dbReference>
<evidence type="ECO:0000256" key="3">
    <source>
        <dbReference type="ARBA" id="ARBA00023295"/>
    </source>
</evidence>
<dbReference type="InterPro" id="IPR006101">
    <property type="entry name" value="Glyco_hydro_2"/>
</dbReference>
<dbReference type="InterPro" id="IPR006103">
    <property type="entry name" value="Glyco_hydro_2_cat"/>
</dbReference>
<feature type="domain" description="Glycoside hydrolase family 2 immunoglobulin-like beta-sandwich" evidence="4">
    <location>
        <begin position="169"/>
        <end position="266"/>
    </location>
</feature>
<evidence type="ECO:0000259" key="4">
    <source>
        <dbReference type="Pfam" id="PF00703"/>
    </source>
</evidence>